<dbReference type="EMBL" id="MT677867">
    <property type="protein sequence ID" value="QOH91257.1"/>
    <property type="molecule type" value="Genomic_DNA"/>
</dbReference>
<evidence type="ECO:0000256" key="5">
    <source>
        <dbReference type="ARBA" id="ARBA00022967"/>
    </source>
</evidence>
<keyword evidence="8 11" id="KW-0496">Mitochondrion</keyword>
<reference evidence="11" key="1">
    <citation type="submission" date="2020-06" db="EMBL/GenBank/DDBJ databases">
        <authorList>
            <person name="Wang Y."/>
            <person name="Zhong X."/>
        </authorList>
    </citation>
    <scope>NUCLEOTIDE SEQUENCE</scope>
</reference>
<dbReference type="InterPro" id="IPR013833">
    <property type="entry name" value="Cyt_c_oxidase_su3_a-hlx"/>
</dbReference>
<geneLocation type="mitochondrion" evidence="11"/>
<evidence type="ECO:0000256" key="6">
    <source>
        <dbReference type="ARBA" id="ARBA00022989"/>
    </source>
</evidence>
<accession>A0A7L8XGW9</accession>
<feature type="domain" description="Heme-copper oxidase subunit III family profile" evidence="10">
    <location>
        <begin position="5"/>
        <end position="263"/>
    </location>
</feature>
<comment type="subcellular location">
    <subcellularLocation>
        <location evidence="1">Membrane</location>
        <topology evidence="1">Multi-pass membrane protein</topology>
    </subcellularLocation>
</comment>
<evidence type="ECO:0000256" key="2">
    <source>
        <dbReference type="ARBA" id="ARBA00010581"/>
    </source>
</evidence>
<dbReference type="Gene3D" id="1.20.120.80">
    <property type="entry name" value="Cytochrome c oxidase, subunit III, four-helix bundle"/>
    <property type="match status" value="1"/>
</dbReference>
<evidence type="ECO:0000256" key="7">
    <source>
        <dbReference type="ARBA" id="ARBA00023136"/>
    </source>
</evidence>
<dbReference type="SUPFAM" id="SSF81452">
    <property type="entry name" value="Cytochrome c oxidase subunit III-like"/>
    <property type="match status" value="1"/>
</dbReference>
<keyword evidence="7 9" id="KW-0472">Membrane</keyword>
<feature type="transmembrane region" description="Helical" evidence="9">
    <location>
        <begin position="242"/>
        <end position="261"/>
    </location>
</feature>
<dbReference type="GO" id="GO:0006123">
    <property type="term" value="P:mitochondrial electron transport, cytochrome c to oxygen"/>
    <property type="evidence" value="ECO:0007669"/>
    <property type="project" value="TreeGrafter"/>
</dbReference>
<comment type="similarity">
    <text evidence="2 8">Belongs to the cytochrome c oxidase subunit 3 family.</text>
</comment>
<evidence type="ECO:0000256" key="1">
    <source>
        <dbReference type="ARBA" id="ARBA00004141"/>
    </source>
</evidence>
<dbReference type="InterPro" id="IPR033945">
    <property type="entry name" value="Cyt_c_oxase_su3_dom"/>
</dbReference>
<dbReference type="InterPro" id="IPR035973">
    <property type="entry name" value="Cyt_c_oxidase_su3-like_sf"/>
</dbReference>
<organism evidence="11">
    <name type="scientific">Macrostemum floridum</name>
    <dbReference type="NCBI Taxonomy" id="486976"/>
    <lineage>
        <taxon>Eukaryota</taxon>
        <taxon>Metazoa</taxon>
        <taxon>Ecdysozoa</taxon>
        <taxon>Arthropoda</taxon>
        <taxon>Hexapoda</taxon>
        <taxon>Insecta</taxon>
        <taxon>Pterygota</taxon>
        <taxon>Neoptera</taxon>
        <taxon>Endopterygota</taxon>
        <taxon>Trichoptera</taxon>
        <taxon>Annulipalpia</taxon>
        <taxon>Hydropsychoidea</taxon>
        <taxon>Hydropsychidae</taxon>
        <taxon>Macronematinae</taxon>
        <taxon>Macronematini</taxon>
        <taxon>Macrostemum</taxon>
    </lineage>
</organism>
<dbReference type="InterPro" id="IPR000298">
    <property type="entry name" value="Cyt_c_oxidase-like_su3"/>
</dbReference>
<evidence type="ECO:0000313" key="11">
    <source>
        <dbReference type="EMBL" id="QOH91257.1"/>
    </source>
</evidence>
<reference evidence="11" key="2">
    <citation type="journal article" date="2021" name="Mitochondrial DNA Part B Resour">
        <title>Mitochondrial genome of Macrostemum floridum (Trichoptera).</title>
        <authorList>
            <person name="Qin H.L."/>
            <person name="Zhong X.F."/>
            <person name="Li Y.M."/>
            <person name="Huang J.C."/>
            <person name="Wang H."/>
            <person name="Wang Y.J."/>
        </authorList>
    </citation>
    <scope>NUCLEOTIDE SEQUENCE</scope>
</reference>
<feature type="transmembrane region" description="Helical" evidence="9">
    <location>
        <begin position="199"/>
        <end position="221"/>
    </location>
</feature>
<dbReference type="GO" id="GO:0005739">
    <property type="term" value="C:mitochondrion"/>
    <property type="evidence" value="ECO:0007669"/>
    <property type="project" value="TreeGrafter"/>
</dbReference>
<keyword evidence="4 8" id="KW-0812">Transmembrane</keyword>
<dbReference type="AlphaFoldDB" id="A0A7L8XGW9"/>
<dbReference type="RefSeq" id="YP_009946939.1">
    <property type="nucleotide sequence ID" value="NC_051530.1"/>
</dbReference>
<dbReference type="GeneID" id="60239167"/>
<dbReference type="InterPro" id="IPR024791">
    <property type="entry name" value="Cyt_c/ubiquinol_Oxase_su3"/>
</dbReference>
<evidence type="ECO:0000259" key="10">
    <source>
        <dbReference type="PROSITE" id="PS50253"/>
    </source>
</evidence>
<sequence length="263" mass="31147">MTSHSNHPFHLVNPSPWPLLMSLSLMYMLLSTTYWFKINSTPPLMFLSLFMTLMIMFQWWRDMTRESTLQGLHTFKVNLNMKWGMILFITSEILFFFSFFWTFFHSSLTPSIEIGLNWPPSNILSFNPFKIPLLNTIILLISGISITWCHHSILNNYYKTSIISLTLTILLGIYFSMLQKMEYSEASFAINDSVYGSTFFLTTGFHGLHVLIGSSFLMVCLMRLIKMHYSMIHHFSFEAAAWYWHFVDVVWIFLFTFMYWWPN</sequence>
<dbReference type="Pfam" id="PF00510">
    <property type="entry name" value="COX3"/>
    <property type="match status" value="1"/>
</dbReference>
<evidence type="ECO:0000256" key="8">
    <source>
        <dbReference type="RuleBase" id="RU003375"/>
    </source>
</evidence>
<dbReference type="GO" id="GO:0016020">
    <property type="term" value="C:membrane"/>
    <property type="evidence" value="ECO:0007669"/>
    <property type="project" value="UniProtKB-SubCell"/>
</dbReference>
<evidence type="ECO:0000256" key="4">
    <source>
        <dbReference type="ARBA" id="ARBA00022692"/>
    </source>
</evidence>
<comment type="function">
    <text evidence="8">Component of the cytochrome c oxidase, the last enzyme in the mitochondrial electron transport chain which drives oxidative phosphorylation. The respiratory chain contains 3 multisubunit complexes succinate dehydrogenase (complex II, CII), ubiquinol-cytochrome c oxidoreductase (cytochrome b-c1 complex, complex III, CIII) and cytochrome c oxidase (complex IV, CIV), that cooperate to transfer electrons derived from NADH and succinate to molecular oxygen, creating an electrochemical gradient over the inner membrane that drives transmembrane transport and the ATP synthase. Cytochrome c oxidase is the component of the respiratory chain that catalyzes the reduction of oxygen to water. Electrons originating from reduced cytochrome c in the intermembrane space (IMS) are transferred via the dinuclear copper A center (CU(A)) of subunit 2 and heme A of subunit 1 to the active site in subunit 1, a binuclear center (BNC) formed by heme A3 and copper B (CU(B)). The BNC reduces molecular oxygen to 2 water molecules using 4 electrons from cytochrome c in the IMS and 4 protons from the mitochondrial matrix.</text>
</comment>
<keyword evidence="5" id="KW-1278">Translocase</keyword>
<feature type="transmembrane region" description="Helical" evidence="9">
    <location>
        <begin position="129"/>
        <end position="149"/>
    </location>
</feature>
<name>A0A7L8XGW9_9NEOP</name>
<feature type="transmembrane region" description="Helical" evidence="9">
    <location>
        <begin position="42"/>
        <end position="60"/>
    </location>
</feature>
<protein>
    <recommendedName>
        <fullName evidence="3 8">Cytochrome c oxidase subunit 3</fullName>
    </recommendedName>
</protein>
<dbReference type="PANTHER" id="PTHR11403">
    <property type="entry name" value="CYTOCHROME C OXIDASE SUBUNIT III"/>
    <property type="match status" value="1"/>
</dbReference>
<feature type="transmembrane region" description="Helical" evidence="9">
    <location>
        <begin position="161"/>
        <end position="179"/>
    </location>
</feature>
<dbReference type="FunFam" id="1.20.120.80:FF:000002">
    <property type="entry name" value="Cytochrome c oxidase subunit 3"/>
    <property type="match status" value="1"/>
</dbReference>
<gene>
    <name evidence="11" type="primary">cox3</name>
</gene>
<keyword evidence="6 9" id="KW-1133">Transmembrane helix</keyword>
<proteinExistence type="inferred from homology"/>
<dbReference type="Gene3D" id="1.10.287.70">
    <property type="match status" value="1"/>
</dbReference>
<dbReference type="CDD" id="cd01665">
    <property type="entry name" value="Cyt_c_Oxidase_III"/>
    <property type="match status" value="1"/>
</dbReference>
<dbReference type="PROSITE" id="PS50253">
    <property type="entry name" value="COX3"/>
    <property type="match status" value="1"/>
</dbReference>
<feature type="transmembrane region" description="Helical" evidence="9">
    <location>
        <begin position="81"/>
        <end position="104"/>
    </location>
</feature>
<dbReference type="GO" id="GO:0004129">
    <property type="term" value="F:cytochrome-c oxidase activity"/>
    <property type="evidence" value="ECO:0007669"/>
    <property type="project" value="InterPro"/>
</dbReference>
<evidence type="ECO:0000256" key="3">
    <source>
        <dbReference type="ARBA" id="ARBA00015944"/>
    </source>
</evidence>
<dbReference type="PANTHER" id="PTHR11403:SF7">
    <property type="entry name" value="CYTOCHROME C OXIDASE SUBUNIT 3"/>
    <property type="match status" value="1"/>
</dbReference>
<evidence type="ECO:0000256" key="9">
    <source>
        <dbReference type="SAM" id="Phobius"/>
    </source>
</evidence>